<dbReference type="InterPro" id="IPR011055">
    <property type="entry name" value="Dup_hybrid_motif"/>
</dbReference>
<dbReference type="PANTHER" id="PTHR21666:SF270">
    <property type="entry name" value="MUREIN HYDROLASE ACTIVATOR ENVC"/>
    <property type="match status" value="1"/>
</dbReference>
<gene>
    <name evidence="2" type="ordered locus">TDE_1136</name>
</gene>
<dbReference type="Pfam" id="PF01551">
    <property type="entry name" value="Peptidase_M23"/>
    <property type="match status" value="1"/>
</dbReference>
<dbReference type="OrthoDB" id="9810477at2"/>
<name>Q73NL6_TREDE</name>
<dbReference type="AlphaFoldDB" id="Q73NL6"/>
<organism evidence="2 3">
    <name type="scientific">Treponema denticola (strain ATCC 35405 / DSM 14222 / CIP 103919 / JCM 8153 / KCTC 15104)</name>
    <dbReference type="NCBI Taxonomy" id="243275"/>
    <lineage>
        <taxon>Bacteria</taxon>
        <taxon>Pseudomonadati</taxon>
        <taxon>Spirochaetota</taxon>
        <taxon>Spirochaetia</taxon>
        <taxon>Spirochaetales</taxon>
        <taxon>Treponemataceae</taxon>
        <taxon>Treponema</taxon>
    </lineage>
</organism>
<proteinExistence type="predicted"/>
<evidence type="ECO:0000313" key="3">
    <source>
        <dbReference type="Proteomes" id="UP000008212"/>
    </source>
</evidence>
<dbReference type="RefSeq" id="WP_010956883.1">
    <property type="nucleotide sequence ID" value="NC_002967.9"/>
</dbReference>
<dbReference type="STRING" id="243275.TDE_1136"/>
<dbReference type="PATRIC" id="fig|243275.7.peg.1095"/>
<accession>Q73NL6</accession>
<evidence type="ECO:0000259" key="1">
    <source>
        <dbReference type="Pfam" id="PF01551"/>
    </source>
</evidence>
<protein>
    <submittedName>
        <fullName evidence="2">M23/M37 peptidase domain protein</fullName>
    </submittedName>
</protein>
<dbReference type="Proteomes" id="UP000008212">
    <property type="component" value="Chromosome"/>
</dbReference>
<evidence type="ECO:0000313" key="2">
    <source>
        <dbReference type="EMBL" id="AAS11625.1"/>
    </source>
</evidence>
<feature type="domain" description="M23ase beta-sheet core" evidence="1">
    <location>
        <begin position="8"/>
        <end position="87"/>
    </location>
</feature>
<dbReference type="PaxDb" id="243275-TDE_1136"/>
<dbReference type="EMBL" id="AE017226">
    <property type="protein sequence ID" value="AAS11625.1"/>
    <property type="molecule type" value="Genomic_DNA"/>
</dbReference>
<dbReference type="PANTHER" id="PTHR21666">
    <property type="entry name" value="PEPTIDASE-RELATED"/>
    <property type="match status" value="1"/>
</dbReference>
<dbReference type="GeneID" id="2739995"/>
<dbReference type="HOGENOM" id="CLU_1585734_0_0_12"/>
<dbReference type="GO" id="GO:0004222">
    <property type="term" value="F:metalloendopeptidase activity"/>
    <property type="evidence" value="ECO:0007669"/>
    <property type="project" value="TreeGrafter"/>
</dbReference>
<dbReference type="InterPro" id="IPR016047">
    <property type="entry name" value="M23ase_b-sheet_dom"/>
</dbReference>
<sequence length="168" mass="18653">MRIEKWGVFAIKEGRIIKINRDAKASVYGNYVIIKDRQGIISRYAHLKSIAVNVGQTVPAGGFLGIMGDTGRGIPGPNKHLHVSVYPATTKDPYMGKDATIDPKSYILDRGIYPCNSKPSTDFHQMIGNPPYPHEGLDFSGLDKNIITGWEAGTFEIKNIFEEFKKGR</sequence>
<dbReference type="Gene3D" id="2.70.70.10">
    <property type="entry name" value="Glucose Permease (Domain IIA)"/>
    <property type="match status" value="1"/>
</dbReference>
<keyword evidence="3" id="KW-1185">Reference proteome</keyword>
<reference evidence="2 3" key="1">
    <citation type="journal article" date="2004" name="Proc. Natl. Acad. Sci. U.S.A.">
        <title>Comparison of the genome of the oral pathogen Treponema denticola with other spirochete genomes.</title>
        <authorList>
            <person name="Seshadri R."/>
            <person name="Myers G.S."/>
            <person name="Tettelin H."/>
            <person name="Eisen J.A."/>
            <person name="Heidelberg J.F."/>
            <person name="Dodson R.J."/>
            <person name="Davidsen T.M."/>
            <person name="DeBoy R.T."/>
            <person name="Fouts D.E."/>
            <person name="Haft D.H."/>
            <person name="Selengut J."/>
            <person name="Ren Q."/>
            <person name="Brinkac L.M."/>
            <person name="Madupu R."/>
            <person name="Kolonay J."/>
            <person name="Durkin S.A."/>
            <person name="Daugherty S.C."/>
            <person name="Shetty J."/>
            <person name="Shvartsbeyn A."/>
            <person name="Gebregeorgis E."/>
            <person name="Geer K."/>
            <person name="Tsegaye G."/>
            <person name="Malek J."/>
            <person name="Ayodeji B."/>
            <person name="Shatsman S."/>
            <person name="McLeod M.P."/>
            <person name="Smajs D."/>
            <person name="Howell J.K."/>
            <person name="Pal S."/>
            <person name="Amin A."/>
            <person name="Vashisth P."/>
            <person name="McNeill T.Z."/>
            <person name="Xiang Q."/>
            <person name="Sodergren E."/>
            <person name="Baca E."/>
            <person name="Weinstock G.M."/>
            <person name="Norris S.J."/>
            <person name="Fraser C.M."/>
            <person name="Paulsen I.T."/>
        </authorList>
    </citation>
    <scope>NUCLEOTIDE SEQUENCE [LARGE SCALE GENOMIC DNA]</scope>
    <source>
        <strain evidence="3">ATCC 35405 / DSM 14222 / CIP 103919 / JCM 8153 / KCTC 15104</strain>
    </source>
</reference>
<dbReference type="SUPFAM" id="SSF51261">
    <property type="entry name" value="Duplicated hybrid motif"/>
    <property type="match status" value="1"/>
</dbReference>
<dbReference type="KEGG" id="tde:TDE_1136"/>
<dbReference type="InterPro" id="IPR050570">
    <property type="entry name" value="Cell_wall_metabolism_enzyme"/>
</dbReference>
<dbReference type="CDD" id="cd12797">
    <property type="entry name" value="M23_peptidase"/>
    <property type="match status" value="1"/>
</dbReference>